<organism evidence="10 11">
    <name type="scientific">Succiniclasticum ruminis</name>
    <dbReference type="NCBI Taxonomy" id="40841"/>
    <lineage>
        <taxon>Bacteria</taxon>
        <taxon>Bacillati</taxon>
        <taxon>Bacillota</taxon>
        <taxon>Negativicutes</taxon>
        <taxon>Acidaminococcales</taxon>
        <taxon>Acidaminococcaceae</taxon>
        <taxon>Succiniclasticum</taxon>
    </lineage>
</organism>
<comment type="similarity">
    <text evidence="2">Belongs to the diacylglycerol/lipid kinase family.</text>
</comment>
<dbReference type="Gene3D" id="2.60.200.40">
    <property type="match status" value="1"/>
</dbReference>
<keyword evidence="7" id="KW-0444">Lipid biosynthesis</keyword>
<dbReference type="PANTHER" id="PTHR12358:SF106">
    <property type="entry name" value="LIPID KINASE YEGS"/>
    <property type="match status" value="1"/>
</dbReference>
<dbReference type="Proteomes" id="UP000198943">
    <property type="component" value="Unassembled WGS sequence"/>
</dbReference>
<evidence type="ECO:0000259" key="9">
    <source>
        <dbReference type="PROSITE" id="PS50146"/>
    </source>
</evidence>
<proteinExistence type="inferred from homology"/>
<sequence length="315" mass="36133">MQPKTQINVRQFKRVLILYNRYSGKQLFASMMSRINEVYKLLKQELAAEINLVDVKLFEQMPEIAKEAAEKQYDWVIIAGGDGTIRAFVEDMLRLDYRPYISVFPAGTVNLIAKEMSLRNEPVRWVYRALKGYVYPFYTARANGNLFLTVASVGFDSLVVDGVGAMQKRLLNKFAYVLQSTQLVRQELVFSNWRYSFRVRFDEEDEWHTGSSVIVGKSRYYAGRYNLFQDAALSSPYLHVAVFPGNKRADILKYASLIALEGLDMDKGILCRKARKVEIESVNLVEDFPVELDGDVVASTPLKLEIMDESLRFIP</sequence>
<dbReference type="RefSeq" id="WP_256324734.1">
    <property type="nucleotide sequence ID" value="NZ_FMYW01000002.1"/>
</dbReference>
<feature type="domain" description="DAGKc" evidence="9">
    <location>
        <begin position="10"/>
        <end position="146"/>
    </location>
</feature>
<dbReference type="GO" id="GO:0005886">
    <property type="term" value="C:plasma membrane"/>
    <property type="evidence" value="ECO:0007669"/>
    <property type="project" value="TreeGrafter"/>
</dbReference>
<dbReference type="AlphaFoldDB" id="A0A1G6ISE0"/>
<dbReference type="Pfam" id="PF00781">
    <property type="entry name" value="DAGK_cat"/>
    <property type="match status" value="1"/>
</dbReference>
<keyword evidence="4" id="KW-0547">Nucleotide-binding</keyword>
<dbReference type="Gene3D" id="3.40.50.10330">
    <property type="entry name" value="Probable inorganic polyphosphate/atp-NAD kinase, domain 1"/>
    <property type="match status" value="1"/>
</dbReference>
<evidence type="ECO:0000256" key="7">
    <source>
        <dbReference type="ARBA" id="ARBA00023209"/>
    </source>
</evidence>
<dbReference type="GO" id="GO:0005524">
    <property type="term" value="F:ATP binding"/>
    <property type="evidence" value="ECO:0007669"/>
    <property type="project" value="UniProtKB-KW"/>
</dbReference>
<evidence type="ECO:0000313" key="11">
    <source>
        <dbReference type="Proteomes" id="UP000198943"/>
    </source>
</evidence>
<protein>
    <submittedName>
        <fullName evidence="10">Diacylglycerol kinase family enzyme</fullName>
    </submittedName>
</protein>
<dbReference type="GO" id="GO:0008654">
    <property type="term" value="P:phospholipid biosynthetic process"/>
    <property type="evidence" value="ECO:0007669"/>
    <property type="project" value="UniProtKB-KW"/>
</dbReference>
<reference evidence="11" key="1">
    <citation type="submission" date="2016-10" db="EMBL/GenBank/DDBJ databases">
        <authorList>
            <person name="Varghese N."/>
            <person name="Submissions S."/>
        </authorList>
    </citation>
    <scope>NUCLEOTIDE SEQUENCE [LARGE SCALE GENOMIC DNA]</scope>
    <source>
        <strain evidence="11">DSM 11005</strain>
    </source>
</reference>
<evidence type="ECO:0000256" key="3">
    <source>
        <dbReference type="ARBA" id="ARBA00022679"/>
    </source>
</evidence>
<dbReference type="PROSITE" id="PS50146">
    <property type="entry name" value="DAGK"/>
    <property type="match status" value="1"/>
</dbReference>
<dbReference type="InterPro" id="IPR050187">
    <property type="entry name" value="Lipid_Phosphate_FormReg"/>
</dbReference>
<dbReference type="InterPro" id="IPR017438">
    <property type="entry name" value="ATP-NAD_kinase_N"/>
</dbReference>
<keyword evidence="6" id="KW-0067">ATP-binding</keyword>
<accession>A0A1G6ISE0</accession>
<dbReference type="Pfam" id="PF19279">
    <property type="entry name" value="YegS_C"/>
    <property type="match status" value="1"/>
</dbReference>
<evidence type="ECO:0000313" key="10">
    <source>
        <dbReference type="EMBL" id="SDC09340.1"/>
    </source>
</evidence>
<evidence type="ECO:0000256" key="1">
    <source>
        <dbReference type="ARBA" id="ARBA00001946"/>
    </source>
</evidence>
<dbReference type="PANTHER" id="PTHR12358">
    <property type="entry name" value="SPHINGOSINE KINASE"/>
    <property type="match status" value="1"/>
</dbReference>
<keyword evidence="11" id="KW-1185">Reference proteome</keyword>
<gene>
    <name evidence="10" type="ORF">SAMN04487864_102208</name>
</gene>
<evidence type="ECO:0000256" key="5">
    <source>
        <dbReference type="ARBA" id="ARBA00022777"/>
    </source>
</evidence>
<keyword evidence="7" id="KW-0594">Phospholipid biosynthesis</keyword>
<dbReference type="EMBL" id="FMYW01000002">
    <property type="protein sequence ID" value="SDC09340.1"/>
    <property type="molecule type" value="Genomic_DNA"/>
</dbReference>
<keyword evidence="3" id="KW-0808">Transferase</keyword>
<keyword evidence="5 10" id="KW-0418">Kinase</keyword>
<comment type="cofactor">
    <cofactor evidence="1">
        <name>Mg(2+)</name>
        <dbReference type="ChEBI" id="CHEBI:18420"/>
    </cofactor>
</comment>
<dbReference type="SUPFAM" id="SSF111331">
    <property type="entry name" value="NAD kinase/diacylglycerol kinase-like"/>
    <property type="match status" value="1"/>
</dbReference>
<keyword evidence="7" id="KW-0443">Lipid metabolism</keyword>
<evidence type="ECO:0000256" key="2">
    <source>
        <dbReference type="ARBA" id="ARBA00005983"/>
    </source>
</evidence>
<dbReference type="InterPro" id="IPR045540">
    <property type="entry name" value="YegS/DAGK_C"/>
</dbReference>
<evidence type="ECO:0000256" key="8">
    <source>
        <dbReference type="ARBA" id="ARBA00023264"/>
    </source>
</evidence>
<evidence type="ECO:0000256" key="4">
    <source>
        <dbReference type="ARBA" id="ARBA00022741"/>
    </source>
</evidence>
<dbReference type="InterPro" id="IPR016064">
    <property type="entry name" value="NAD/diacylglycerol_kinase_sf"/>
</dbReference>
<dbReference type="GO" id="GO:0004143">
    <property type="term" value="F:ATP-dependent diacylglycerol kinase activity"/>
    <property type="evidence" value="ECO:0007669"/>
    <property type="project" value="TreeGrafter"/>
</dbReference>
<evidence type="ECO:0000256" key="6">
    <source>
        <dbReference type="ARBA" id="ARBA00022840"/>
    </source>
</evidence>
<dbReference type="InterPro" id="IPR001206">
    <property type="entry name" value="Diacylglycerol_kinase_cat_dom"/>
</dbReference>
<keyword evidence="8" id="KW-1208">Phospholipid metabolism</keyword>
<name>A0A1G6ISE0_9FIRM</name>